<gene>
    <name evidence="2" type="ORF">D3Y59_12780</name>
</gene>
<dbReference type="OrthoDB" id="659408at2"/>
<name>A0A3B7R9U5_9BACT</name>
<dbReference type="Proteomes" id="UP000262802">
    <property type="component" value="Chromosome"/>
</dbReference>
<dbReference type="GO" id="GO:0016787">
    <property type="term" value="F:hydrolase activity"/>
    <property type="evidence" value="ECO:0007669"/>
    <property type="project" value="UniProtKB-KW"/>
</dbReference>
<reference evidence="2 3" key="1">
    <citation type="submission" date="2018-09" db="EMBL/GenBank/DDBJ databases">
        <title>Hymenobacter medium sp. nov., isolated from R2A medium.</title>
        <authorList>
            <person name="Yingchao G."/>
        </authorList>
    </citation>
    <scope>NUCLEOTIDE SEQUENCE [LARGE SCALE GENOMIC DNA]</scope>
    <source>
        <strain evidence="3">sh-6</strain>
    </source>
</reference>
<dbReference type="AlphaFoldDB" id="A0A3B7R9U5"/>
<sequence>MSDFAASQQPALYLIPGLGADERIFQRLLPQLRGHAKVLNWIPPTHPDEPLSAYAERMAEGIPLDQRCWLVGVSFGGTVALEIARLRPLALVALISSIPGADQLPPLLRVIRATGVQHWVPPQLLKLFPRAGKWYFGIGGGSEYQLFKEVLRDQEPRYTRWAIRSLLRWDSRDIGPCVQIRGTRDRVFPAGPAKVEYLIEGGTHFMVYSRADEVARILNELTAEFTAEPPVVNT</sequence>
<dbReference type="InterPro" id="IPR000073">
    <property type="entry name" value="AB_hydrolase_1"/>
</dbReference>
<dbReference type="InterPro" id="IPR029058">
    <property type="entry name" value="AB_hydrolase_fold"/>
</dbReference>
<dbReference type="KEGG" id="hyh:D3Y59_12780"/>
<protein>
    <submittedName>
        <fullName evidence="2">Alpha/beta hydrolase</fullName>
    </submittedName>
</protein>
<dbReference type="RefSeq" id="WP_119445401.1">
    <property type="nucleotide sequence ID" value="NZ_CP032317.1"/>
</dbReference>
<dbReference type="Pfam" id="PF12697">
    <property type="entry name" value="Abhydrolase_6"/>
    <property type="match status" value="1"/>
</dbReference>
<dbReference type="EMBL" id="CP032317">
    <property type="protein sequence ID" value="AYA37841.1"/>
    <property type="molecule type" value="Genomic_DNA"/>
</dbReference>
<dbReference type="Gene3D" id="3.40.50.1820">
    <property type="entry name" value="alpha/beta hydrolase"/>
    <property type="match status" value="1"/>
</dbReference>
<keyword evidence="2" id="KW-0378">Hydrolase</keyword>
<organism evidence="2 3">
    <name type="scientific">Hymenobacter oligotrophus</name>
    <dbReference type="NCBI Taxonomy" id="2319843"/>
    <lineage>
        <taxon>Bacteria</taxon>
        <taxon>Pseudomonadati</taxon>
        <taxon>Bacteroidota</taxon>
        <taxon>Cytophagia</taxon>
        <taxon>Cytophagales</taxon>
        <taxon>Hymenobacteraceae</taxon>
        <taxon>Hymenobacter</taxon>
    </lineage>
</organism>
<feature type="domain" description="AB hydrolase-1" evidence="1">
    <location>
        <begin position="14"/>
        <end position="216"/>
    </location>
</feature>
<evidence type="ECO:0000259" key="1">
    <source>
        <dbReference type="Pfam" id="PF12697"/>
    </source>
</evidence>
<dbReference type="SUPFAM" id="SSF53474">
    <property type="entry name" value="alpha/beta-Hydrolases"/>
    <property type="match status" value="1"/>
</dbReference>
<proteinExistence type="predicted"/>
<keyword evidence="3" id="KW-1185">Reference proteome</keyword>
<evidence type="ECO:0000313" key="3">
    <source>
        <dbReference type="Proteomes" id="UP000262802"/>
    </source>
</evidence>
<evidence type="ECO:0000313" key="2">
    <source>
        <dbReference type="EMBL" id="AYA37841.1"/>
    </source>
</evidence>
<accession>A0A3B7R9U5</accession>